<reference evidence="1" key="1">
    <citation type="submission" date="2009-10" db="EMBL/GenBank/DDBJ databases">
        <title>Diversity of trophic interactions inside an arsenic-rich microbial ecosystem.</title>
        <authorList>
            <person name="Bertin P.N."/>
            <person name="Heinrich-Salmeron A."/>
            <person name="Pelletier E."/>
            <person name="Goulhen-Chollet F."/>
            <person name="Arsene-Ploetze F."/>
            <person name="Gallien S."/>
            <person name="Calteau A."/>
            <person name="Vallenet D."/>
            <person name="Casiot C."/>
            <person name="Chane-Woon-Ming B."/>
            <person name="Giloteaux L."/>
            <person name="Barakat M."/>
            <person name="Bonnefoy V."/>
            <person name="Bruneel O."/>
            <person name="Chandler M."/>
            <person name="Cleiss J."/>
            <person name="Duran R."/>
            <person name="Elbaz-Poulichet F."/>
            <person name="Fonknechten N."/>
            <person name="Lauga B."/>
            <person name="Mornico D."/>
            <person name="Ortet P."/>
            <person name="Schaeffer C."/>
            <person name="Siguier P."/>
            <person name="Alexander Thil Smith A."/>
            <person name="Van Dorsselaer A."/>
            <person name="Weissenbach J."/>
            <person name="Medigue C."/>
            <person name="Le Paslier D."/>
        </authorList>
    </citation>
    <scope>NUCLEOTIDE SEQUENCE</scope>
</reference>
<sequence length="243" mass="25356">MVFADGAIDLVAALVAVLGFESRGSDPALPSLDGENLVCGEAEGDETIARIAVAAQLGEDAAGGALRGGGWVVQLVGEIAGELAEGGEFFALLLDASDLADAVEEGVDGALAERGDGLHHLREHGFVEQERPDRLDGEALATVACHAGKRQEAGHLSCASDEERHRTGALASDVDFALEDEDHLLGGHAFFKEGVAGLDAYFLTMTCQPLALTVAEAVERDDVIDGFGDLEELGRLVGDHRWG</sequence>
<evidence type="ECO:0000313" key="1">
    <source>
        <dbReference type="EMBL" id="CBI06957.1"/>
    </source>
</evidence>
<accession>E6QI92</accession>
<dbReference type="AlphaFoldDB" id="E6QI92"/>
<name>E6QI92_9ZZZZ</name>
<proteinExistence type="predicted"/>
<protein>
    <submittedName>
        <fullName evidence="1">Uncharacterized protein</fullName>
    </submittedName>
</protein>
<gene>
    <name evidence="1" type="ORF">CARN6_0257</name>
</gene>
<organism evidence="1">
    <name type="scientific">mine drainage metagenome</name>
    <dbReference type="NCBI Taxonomy" id="410659"/>
    <lineage>
        <taxon>unclassified sequences</taxon>
        <taxon>metagenomes</taxon>
        <taxon>ecological metagenomes</taxon>
    </lineage>
</organism>
<dbReference type="EMBL" id="CABQ01000045">
    <property type="protein sequence ID" value="CBI06957.1"/>
    <property type="molecule type" value="Genomic_DNA"/>
</dbReference>
<comment type="caution">
    <text evidence="1">The sequence shown here is derived from an EMBL/GenBank/DDBJ whole genome shotgun (WGS) entry which is preliminary data.</text>
</comment>